<keyword evidence="5 7" id="KW-0539">Nucleus</keyword>
<keyword evidence="10" id="KW-1185">Reference proteome</keyword>
<feature type="compositionally biased region" description="Polar residues" evidence="8">
    <location>
        <begin position="92"/>
        <end position="104"/>
    </location>
</feature>
<keyword evidence="6 7" id="KW-0131">Cell cycle</keyword>
<dbReference type="GO" id="GO:0006270">
    <property type="term" value="P:DNA replication initiation"/>
    <property type="evidence" value="ECO:0007669"/>
    <property type="project" value="UniProtKB-UniRule"/>
</dbReference>
<dbReference type="InterPro" id="IPR021110">
    <property type="entry name" value="DNA_rep_checkpnt_protein"/>
</dbReference>
<sequence length="476" mass="52120">MDVSTLKAEIKAWERSFRANHGREPSVQDIKKQPDLAEKYKLYKKLNKGTERGNSTSTKLSVPPSTPPRTQPRHFGQPSLLLSKPRAVAATQPLSGYNPFSPQKNKGKQKESSPETLPIPFRIPPAAHTLHTSSTFPATTADDPRTGLPVSNKEKRRRVMPQNDNSDEDSDQGVVDSSFVDDSPAKPTNGVRSFKLLFDESAAKPIFPSFSRSKSAPFGLFPESISTIPPADASQDMDVDDAPSISLHKSTPSTLSSSQEDDDPFAEPVKETDTASEEANVLRSEYAPTSLLPPSPPAAPRRVAGNGQNLKGKGKQTKNVGTALGGDESDEDAAINVRETVRLFDRTASRGRVLDKHALDDDALEFTSRHPSDVDIAETTHSDSISLPDRLRSVLSLAPGTSHDEDEKVVIQRLLYGTHRANYDPSKGGEIWGVGELEEEEREEFASGNDTSTKRRVYDDEDDWEGEGVPWEVAEL</sequence>
<comment type="function">
    <text evidence="7">Has a role in the initiation of DNA replication. Required at S-phase checkpoint.</text>
</comment>
<dbReference type="GO" id="GO:1902977">
    <property type="term" value="P:mitotic DNA replication preinitiation complex assembly"/>
    <property type="evidence" value="ECO:0007669"/>
    <property type="project" value="TreeGrafter"/>
</dbReference>
<dbReference type="Proteomes" id="UP001362999">
    <property type="component" value="Unassembled WGS sequence"/>
</dbReference>
<reference evidence="9 10" key="1">
    <citation type="journal article" date="2024" name="J Genomics">
        <title>Draft genome sequencing and assembly of Favolaschia claudopus CIRM-BRFM 2984 isolated from oak limbs.</title>
        <authorList>
            <person name="Navarro D."/>
            <person name="Drula E."/>
            <person name="Chaduli D."/>
            <person name="Cazenave R."/>
            <person name="Ahrendt S."/>
            <person name="Wang J."/>
            <person name="Lipzen A."/>
            <person name="Daum C."/>
            <person name="Barry K."/>
            <person name="Grigoriev I.V."/>
            <person name="Favel A."/>
            <person name="Rosso M.N."/>
            <person name="Martin F."/>
        </authorList>
    </citation>
    <scope>NUCLEOTIDE SEQUENCE [LARGE SCALE GENOMIC DNA]</scope>
    <source>
        <strain evidence="9 10">CIRM-BRFM 2984</strain>
    </source>
</reference>
<dbReference type="FunFam" id="1.10.10.1460:FF:000001">
    <property type="entry name" value="DNA replication regulator Sld2"/>
    <property type="match status" value="1"/>
</dbReference>
<comment type="caution">
    <text evidence="9">The sequence shown here is derived from an EMBL/GenBank/DDBJ whole genome shotgun (WGS) entry which is preliminary data.</text>
</comment>
<dbReference type="PANTHER" id="PTHR28124">
    <property type="entry name" value="DNA REPLICATION REGULATOR SLD2"/>
    <property type="match status" value="1"/>
</dbReference>
<comment type="subcellular location">
    <subcellularLocation>
        <location evidence="1 7">Nucleus</location>
    </subcellularLocation>
</comment>
<evidence type="ECO:0000256" key="4">
    <source>
        <dbReference type="ARBA" id="ARBA00022705"/>
    </source>
</evidence>
<evidence type="ECO:0000313" key="9">
    <source>
        <dbReference type="EMBL" id="KAK7064014.1"/>
    </source>
</evidence>
<evidence type="ECO:0000256" key="5">
    <source>
        <dbReference type="ARBA" id="ARBA00023242"/>
    </source>
</evidence>
<evidence type="ECO:0000313" key="10">
    <source>
        <dbReference type="Proteomes" id="UP001362999"/>
    </source>
</evidence>
<dbReference type="Pfam" id="PF11719">
    <property type="entry name" value="Drc1-Sld2"/>
    <property type="match status" value="1"/>
</dbReference>
<feature type="compositionally biased region" description="Polar residues" evidence="8">
    <location>
        <begin position="247"/>
        <end position="258"/>
    </location>
</feature>
<protein>
    <recommendedName>
        <fullName evidence="3 7">DNA replication regulator SLD2</fullName>
    </recommendedName>
</protein>
<evidence type="ECO:0000256" key="7">
    <source>
        <dbReference type="RuleBase" id="RU367067"/>
    </source>
</evidence>
<dbReference type="Gene3D" id="1.10.10.1460">
    <property type="match status" value="1"/>
</dbReference>
<evidence type="ECO:0000256" key="2">
    <source>
        <dbReference type="ARBA" id="ARBA00007276"/>
    </source>
</evidence>
<comment type="similarity">
    <text evidence="2 7">Belongs to the SLD2 family.</text>
</comment>
<feature type="region of interest" description="Disordered" evidence="8">
    <location>
        <begin position="41"/>
        <end position="190"/>
    </location>
</feature>
<dbReference type="GO" id="GO:0003697">
    <property type="term" value="F:single-stranded DNA binding"/>
    <property type="evidence" value="ECO:0007669"/>
    <property type="project" value="TreeGrafter"/>
</dbReference>
<keyword evidence="4 7" id="KW-0235">DNA replication</keyword>
<evidence type="ECO:0000256" key="6">
    <source>
        <dbReference type="ARBA" id="ARBA00023306"/>
    </source>
</evidence>
<gene>
    <name evidence="9" type="ORF">R3P38DRAFT_2821833</name>
</gene>
<evidence type="ECO:0000256" key="1">
    <source>
        <dbReference type="ARBA" id="ARBA00004123"/>
    </source>
</evidence>
<name>A0AAW0EGC5_9AGAR</name>
<proteinExistence type="inferred from homology"/>
<dbReference type="GO" id="GO:0031261">
    <property type="term" value="C:DNA replication preinitiation complex"/>
    <property type="evidence" value="ECO:0007669"/>
    <property type="project" value="TreeGrafter"/>
</dbReference>
<dbReference type="PANTHER" id="PTHR28124:SF1">
    <property type="entry name" value="DNA REPLICATION REGULATOR SLD2"/>
    <property type="match status" value="1"/>
</dbReference>
<organism evidence="9 10">
    <name type="scientific">Favolaschia claudopus</name>
    <dbReference type="NCBI Taxonomy" id="2862362"/>
    <lineage>
        <taxon>Eukaryota</taxon>
        <taxon>Fungi</taxon>
        <taxon>Dikarya</taxon>
        <taxon>Basidiomycota</taxon>
        <taxon>Agaricomycotina</taxon>
        <taxon>Agaricomycetes</taxon>
        <taxon>Agaricomycetidae</taxon>
        <taxon>Agaricales</taxon>
        <taxon>Marasmiineae</taxon>
        <taxon>Mycenaceae</taxon>
        <taxon>Favolaschia</taxon>
    </lineage>
</organism>
<dbReference type="EMBL" id="JAWWNJ010000001">
    <property type="protein sequence ID" value="KAK7064014.1"/>
    <property type="molecule type" value="Genomic_DNA"/>
</dbReference>
<feature type="region of interest" description="Disordered" evidence="8">
    <location>
        <begin position="439"/>
        <end position="476"/>
    </location>
</feature>
<dbReference type="GO" id="GO:0000727">
    <property type="term" value="P:double-strand break repair via break-induced replication"/>
    <property type="evidence" value="ECO:0007669"/>
    <property type="project" value="TreeGrafter"/>
</dbReference>
<dbReference type="InterPro" id="IPR040203">
    <property type="entry name" value="Sld2"/>
</dbReference>
<evidence type="ECO:0000256" key="8">
    <source>
        <dbReference type="SAM" id="MobiDB-lite"/>
    </source>
</evidence>
<accession>A0AAW0EGC5</accession>
<dbReference type="GO" id="GO:0003688">
    <property type="term" value="F:DNA replication origin binding"/>
    <property type="evidence" value="ECO:0007669"/>
    <property type="project" value="TreeGrafter"/>
</dbReference>
<dbReference type="AlphaFoldDB" id="A0AAW0EGC5"/>
<evidence type="ECO:0000256" key="3">
    <source>
        <dbReference type="ARBA" id="ARBA00018363"/>
    </source>
</evidence>
<feature type="region of interest" description="Disordered" evidence="8">
    <location>
        <begin position="223"/>
        <end position="328"/>
    </location>
</feature>